<dbReference type="Proteomes" id="UP000748752">
    <property type="component" value="Unassembled WGS sequence"/>
</dbReference>
<evidence type="ECO:0000313" key="2">
    <source>
        <dbReference type="Proteomes" id="UP000748752"/>
    </source>
</evidence>
<comment type="caution">
    <text evidence="1">The sequence shown here is derived from an EMBL/GenBank/DDBJ whole genome shotgun (WGS) entry which is preliminary data.</text>
</comment>
<organism evidence="1 2">
    <name type="scientific">Thiohalocapsa halophila</name>
    <dbReference type="NCBI Taxonomy" id="69359"/>
    <lineage>
        <taxon>Bacteria</taxon>
        <taxon>Pseudomonadati</taxon>
        <taxon>Pseudomonadota</taxon>
        <taxon>Gammaproteobacteria</taxon>
        <taxon>Chromatiales</taxon>
        <taxon>Chromatiaceae</taxon>
        <taxon>Thiohalocapsa</taxon>
    </lineage>
</organism>
<name>A0ABS1CIE2_9GAMM</name>
<dbReference type="RefSeq" id="WP_200238370.1">
    <property type="nucleotide sequence ID" value="NZ_NRRV01000030.1"/>
</dbReference>
<proteinExistence type="predicted"/>
<evidence type="ECO:0000313" key="1">
    <source>
        <dbReference type="EMBL" id="MBK1631685.1"/>
    </source>
</evidence>
<reference evidence="1 2" key="1">
    <citation type="journal article" date="2020" name="Microorganisms">
        <title>Osmotic Adaptation and Compatible Solute Biosynthesis of Phototrophic Bacteria as Revealed from Genome Analyses.</title>
        <authorList>
            <person name="Imhoff J.F."/>
            <person name="Rahn T."/>
            <person name="Kunzel S."/>
            <person name="Keller A."/>
            <person name="Neulinger S.C."/>
        </authorList>
    </citation>
    <scope>NUCLEOTIDE SEQUENCE [LARGE SCALE GENOMIC DNA]</scope>
    <source>
        <strain evidence="1 2">DSM 6210</strain>
    </source>
</reference>
<gene>
    <name evidence="1" type="ORF">CKO31_13200</name>
</gene>
<dbReference type="EMBL" id="NRRV01000030">
    <property type="protein sequence ID" value="MBK1631685.1"/>
    <property type="molecule type" value="Genomic_DNA"/>
</dbReference>
<sequence length="83" mass="9477">MKRCWGILAAHWNGAQLRDVDAMLGWAATMTWKGRHPVVALSREIYAKGISRIKKAMDQVEARLLRNPELPKWEILIQPACPI</sequence>
<accession>A0ABS1CIE2</accession>
<evidence type="ECO:0008006" key="3">
    <source>
        <dbReference type="Google" id="ProtNLM"/>
    </source>
</evidence>
<protein>
    <recommendedName>
        <fullName evidence="3">Transposase</fullName>
    </recommendedName>
</protein>
<dbReference type="InterPro" id="IPR011518">
    <property type="entry name" value="Transposase_36"/>
</dbReference>
<dbReference type="Pfam" id="PF07592">
    <property type="entry name" value="DDE_Tnp_ISAZ013"/>
    <property type="match status" value="1"/>
</dbReference>
<keyword evidence="2" id="KW-1185">Reference proteome</keyword>